<dbReference type="EMBL" id="JAUFPN010000182">
    <property type="protein sequence ID" value="MDN3566766.1"/>
    <property type="molecule type" value="Genomic_DNA"/>
</dbReference>
<proteinExistence type="predicted"/>
<evidence type="ECO:0000256" key="2">
    <source>
        <dbReference type="ARBA" id="ARBA00022475"/>
    </source>
</evidence>
<feature type="transmembrane region" description="Helical" evidence="6">
    <location>
        <begin position="57"/>
        <end position="78"/>
    </location>
</feature>
<evidence type="ECO:0000313" key="8">
    <source>
        <dbReference type="Proteomes" id="UP001529369"/>
    </source>
</evidence>
<dbReference type="Proteomes" id="UP001529369">
    <property type="component" value="Unassembled WGS sequence"/>
</dbReference>
<evidence type="ECO:0000256" key="4">
    <source>
        <dbReference type="ARBA" id="ARBA00022989"/>
    </source>
</evidence>
<comment type="subcellular location">
    <subcellularLocation>
        <location evidence="1">Cell membrane</location>
        <topology evidence="1">Multi-pass membrane protein</topology>
    </subcellularLocation>
</comment>
<sequence>MIGALAALLACQLAGEVVARALHLPVPGPVIGMVLLFLALLLRGREAPPALDATADGLLGSLGLLFVPAGVGVVLYLPLLARDWAPLSLAVVVGTLSAIAFTGRLAQWLLRRLG</sequence>
<keyword evidence="2" id="KW-1003">Cell membrane</keyword>
<feature type="transmembrane region" description="Helical" evidence="6">
    <location>
        <begin position="29"/>
        <end position="45"/>
    </location>
</feature>
<gene>
    <name evidence="7" type="ORF">QWZ14_20515</name>
</gene>
<evidence type="ECO:0000313" key="7">
    <source>
        <dbReference type="EMBL" id="MDN3566766.1"/>
    </source>
</evidence>
<keyword evidence="8" id="KW-1185">Reference proteome</keyword>
<evidence type="ECO:0000256" key="3">
    <source>
        <dbReference type="ARBA" id="ARBA00022692"/>
    </source>
</evidence>
<dbReference type="InterPro" id="IPR005538">
    <property type="entry name" value="LrgA/CidA"/>
</dbReference>
<keyword evidence="4 6" id="KW-1133">Transmembrane helix</keyword>
<protein>
    <submittedName>
        <fullName evidence="7">CidA/LrgA family protein</fullName>
    </submittedName>
</protein>
<evidence type="ECO:0000256" key="1">
    <source>
        <dbReference type="ARBA" id="ARBA00004651"/>
    </source>
</evidence>
<keyword evidence="5 6" id="KW-0472">Membrane</keyword>
<organism evidence="7 8">
    <name type="scientific">Paeniroseomonas aquatica</name>
    <dbReference type="NCBI Taxonomy" id="373043"/>
    <lineage>
        <taxon>Bacteria</taxon>
        <taxon>Pseudomonadati</taxon>
        <taxon>Pseudomonadota</taxon>
        <taxon>Alphaproteobacteria</taxon>
        <taxon>Acetobacterales</taxon>
        <taxon>Acetobacteraceae</taxon>
        <taxon>Paeniroseomonas</taxon>
    </lineage>
</organism>
<evidence type="ECO:0000256" key="5">
    <source>
        <dbReference type="ARBA" id="ARBA00023136"/>
    </source>
</evidence>
<evidence type="ECO:0000256" key="6">
    <source>
        <dbReference type="SAM" id="Phobius"/>
    </source>
</evidence>
<dbReference type="Pfam" id="PF03788">
    <property type="entry name" value="LrgA"/>
    <property type="match status" value="1"/>
</dbReference>
<feature type="transmembrane region" description="Helical" evidence="6">
    <location>
        <begin position="84"/>
        <end position="106"/>
    </location>
</feature>
<dbReference type="RefSeq" id="WP_290318719.1">
    <property type="nucleotide sequence ID" value="NZ_JAUFPN010000182.1"/>
</dbReference>
<dbReference type="PANTHER" id="PTHR33931:SF2">
    <property type="entry name" value="HOLIN-LIKE PROTEIN CIDA"/>
    <property type="match status" value="1"/>
</dbReference>
<accession>A0ABT8AAH6</accession>
<keyword evidence="3 6" id="KW-0812">Transmembrane</keyword>
<reference evidence="8" key="1">
    <citation type="journal article" date="2019" name="Int. J. Syst. Evol. Microbiol.">
        <title>The Global Catalogue of Microorganisms (GCM) 10K type strain sequencing project: providing services to taxonomists for standard genome sequencing and annotation.</title>
        <authorList>
            <consortium name="The Broad Institute Genomics Platform"/>
            <consortium name="The Broad Institute Genome Sequencing Center for Infectious Disease"/>
            <person name="Wu L."/>
            <person name="Ma J."/>
        </authorList>
    </citation>
    <scope>NUCLEOTIDE SEQUENCE [LARGE SCALE GENOMIC DNA]</scope>
    <source>
        <strain evidence="8">CECT 7131</strain>
    </source>
</reference>
<dbReference type="PANTHER" id="PTHR33931">
    <property type="entry name" value="HOLIN-LIKE PROTEIN CIDA-RELATED"/>
    <property type="match status" value="1"/>
</dbReference>
<name>A0ABT8AAH6_9PROT</name>
<comment type="caution">
    <text evidence="7">The sequence shown here is derived from an EMBL/GenBank/DDBJ whole genome shotgun (WGS) entry which is preliminary data.</text>
</comment>